<feature type="domain" description="F-box" evidence="1">
    <location>
        <begin position="9"/>
        <end position="34"/>
    </location>
</feature>
<gene>
    <name evidence="2" type="ORF">DFH07DRAFT_983206</name>
</gene>
<dbReference type="Gene3D" id="3.80.10.10">
    <property type="entry name" value="Ribonuclease Inhibitor"/>
    <property type="match status" value="1"/>
</dbReference>
<evidence type="ECO:0000313" key="2">
    <source>
        <dbReference type="EMBL" id="KAJ7776013.1"/>
    </source>
</evidence>
<evidence type="ECO:0000313" key="3">
    <source>
        <dbReference type="Proteomes" id="UP001215280"/>
    </source>
</evidence>
<name>A0AAD7K0Z2_9AGAR</name>
<reference evidence="2" key="1">
    <citation type="submission" date="2023-03" db="EMBL/GenBank/DDBJ databases">
        <title>Massive genome expansion in bonnet fungi (Mycena s.s.) driven by repeated elements and novel gene families across ecological guilds.</title>
        <authorList>
            <consortium name="Lawrence Berkeley National Laboratory"/>
            <person name="Harder C.B."/>
            <person name="Miyauchi S."/>
            <person name="Viragh M."/>
            <person name="Kuo A."/>
            <person name="Thoen E."/>
            <person name="Andreopoulos B."/>
            <person name="Lu D."/>
            <person name="Skrede I."/>
            <person name="Drula E."/>
            <person name="Henrissat B."/>
            <person name="Morin E."/>
            <person name="Kohler A."/>
            <person name="Barry K."/>
            <person name="LaButti K."/>
            <person name="Morin E."/>
            <person name="Salamov A."/>
            <person name="Lipzen A."/>
            <person name="Mereny Z."/>
            <person name="Hegedus B."/>
            <person name="Baldrian P."/>
            <person name="Stursova M."/>
            <person name="Weitz H."/>
            <person name="Taylor A."/>
            <person name="Grigoriev I.V."/>
            <person name="Nagy L.G."/>
            <person name="Martin F."/>
            <person name="Kauserud H."/>
        </authorList>
    </citation>
    <scope>NUCLEOTIDE SEQUENCE</scope>
    <source>
        <strain evidence="2">CBHHK188m</strain>
    </source>
</reference>
<organism evidence="2 3">
    <name type="scientific">Mycena maculata</name>
    <dbReference type="NCBI Taxonomy" id="230809"/>
    <lineage>
        <taxon>Eukaryota</taxon>
        <taxon>Fungi</taxon>
        <taxon>Dikarya</taxon>
        <taxon>Basidiomycota</taxon>
        <taxon>Agaricomycotina</taxon>
        <taxon>Agaricomycetes</taxon>
        <taxon>Agaricomycetidae</taxon>
        <taxon>Agaricales</taxon>
        <taxon>Marasmiineae</taxon>
        <taxon>Mycenaceae</taxon>
        <taxon>Mycena</taxon>
    </lineage>
</organism>
<dbReference type="InterPro" id="IPR036047">
    <property type="entry name" value="F-box-like_dom_sf"/>
</dbReference>
<keyword evidence="3" id="KW-1185">Reference proteome</keyword>
<protein>
    <recommendedName>
        <fullName evidence="1">F-box domain-containing protein</fullName>
    </recommendedName>
</protein>
<sequence length="462" mass="50456">MVSADNVNLDVLEIIFSHLSGNDLASIALVSRSFFAGVIPRLYQTLLFRLSHAKRYPAVMSPFAAVSAHPEFAIHVRHVDIRTVPSVKSQYNPKFLLECTRALDLCRNITSFRCSVNALPPFIGALQKKDRLRDLRIYANLTTDQALKMAKLDKIRHLTLDFASWNVMNLLPRWAGVLKDNLTTLTLFMANELNETVLGAALAELPNLLGLHVVGCAKVDHVAVLALVPHTPNLDSLSMSTGDTHRVLPLPSPSLPNLRHLALDHRPSPAPAPFPAAAPNASTAVLVYLAAADPPPALTSFVLKSKSADLLRALVVQLTAAHAGTLRHLAFLDCAPSVPDAVAPLARACVALERLEVAVPVRDLELFAAALSPSRTLRTLIDAEAHSMHGPHPSLTGDGVRLLLGEVPSLRTVVSDGRKWTVSALSILLFTLRYFPLSFFNSTRFLFFNSTRFSFLFFIAFC</sequence>
<proteinExistence type="predicted"/>
<evidence type="ECO:0000259" key="1">
    <source>
        <dbReference type="Pfam" id="PF00646"/>
    </source>
</evidence>
<dbReference type="SUPFAM" id="SSF81383">
    <property type="entry name" value="F-box domain"/>
    <property type="match status" value="1"/>
</dbReference>
<dbReference type="EMBL" id="JARJLG010000013">
    <property type="protein sequence ID" value="KAJ7776013.1"/>
    <property type="molecule type" value="Genomic_DNA"/>
</dbReference>
<dbReference type="Pfam" id="PF00646">
    <property type="entry name" value="F-box"/>
    <property type="match status" value="1"/>
</dbReference>
<dbReference type="AlphaFoldDB" id="A0AAD7K0Z2"/>
<dbReference type="CDD" id="cd09917">
    <property type="entry name" value="F-box_SF"/>
    <property type="match status" value="1"/>
</dbReference>
<comment type="caution">
    <text evidence="2">The sequence shown here is derived from an EMBL/GenBank/DDBJ whole genome shotgun (WGS) entry which is preliminary data.</text>
</comment>
<dbReference type="SUPFAM" id="SSF52047">
    <property type="entry name" value="RNI-like"/>
    <property type="match status" value="1"/>
</dbReference>
<accession>A0AAD7K0Z2</accession>
<dbReference type="InterPro" id="IPR032675">
    <property type="entry name" value="LRR_dom_sf"/>
</dbReference>
<dbReference type="Proteomes" id="UP001215280">
    <property type="component" value="Unassembled WGS sequence"/>
</dbReference>
<dbReference type="InterPro" id="IPR001810">
    <property type="entry name" value="F-box_dom"/>
</dbReference>